<evidence type="ECO:0000256" key="1">
    <source>
        <dbReference type="SAM" id="Phobius"/>
    </source>
</evidence>
<keyword evidence="1" id="KW-0472">Membrane</keyword>
<keyword evidence="1" id="KW-0812">Transmembrane</keyword>
<sequence length="101" mass="10717">MLLVVATTLLSIGASSGKGSNSSDSDMVLLYGIIPVMVASILSDLASALCQWASHVKKYTCYLMTVEMSFVGIFFLLASTFKSPNGSFGIETTFCNCNGKL</sequence>
<accession>A0A8J5CUG6</accession>
<evidence type="ECO:0000256" key="2">
    <source>
        <dbReference type="SAM" id="SignalP"/>
    </source>
</evidence>
<feature type="transmembrane region" description="Helical" evidence="1">
    <location>
        <begin position="27"/>
        <end position="49"/>
    </location>
</feature>
<organism evidence="3 4">
    <name type="scientific">Zingiber officinale</name>
    <name type="common">Ginger</name>
    <name type="synonym">Amomum zingiber</name>
    <dbReference type="NCBI Taxonomy" id="94328"/>
    <lineage>
        <taxon>Eukaryota</taxon>
        <taxon>Viridiplantae</taxon>
        <taxon>Streptophyta</taxon>
        <taxon>Embryophyta</taxon>
        <taxon>Tracheophyta</taxon>
        <taxon>Spermatophyta</taxon>
        <taxon>Magnoliopsida</taxon>
        <taxon>Liliopsida</taxon>
        <taxon>Zingiberales</taxon>
        <taxon>Zingiberaceae</taxon>
        <taxon>Zingiber</taxon>
    </lineage>
</organism>
<keyword evidence="2" id="KW-0732">Signal</keyword>
<proteinExistence type="predicted"/>
<protein>
    <submittedName>
        <fullName evidence="3">Uncharacterized protein</fullName>
    </submittedName>
</protein>
<evidence type="ECO:0000313" key="4">
    <source>
        <dbReference type="Proteomes" id="UP000734854"/>
    </source>
</evidence>
<keyword evidence="1" id="KW-1133">Transmembrane helix</keyword>
<dbReference type="EMBL" id="JACMSC010000021">
    <property type="protein sequence ID" value="KAG6470046.1"/>
    <property type="molecule type" value="Genomic_DNA"/>
</dbReference>
<dbReference type="AlphaFoldDB" id="A0A8J5CUG6"/>
<dbReference type="Proteomes" id="UP000734854">
    <property type="component" value="Unassembled WGS sequence"/>
</dbReference>
<feature type="chain" id="PRO_5035184448" evidence="2">
    <location>
        <begin position="18"/>
        <end position="101"/>
    </location>
</feature>
<name>A0A8J5CUG6_ZINOF</name>
<evidence type="ECO:0000313" key="3">
    <source>
        <dbReference type="EMBL" id="KAG6470046.1"/>
    </source>
</evidence>
<feature type="signal peptide" evidence="2">
    <location>
        <begin position="1"/>
        <end position="17"/>
    </location>
</feature>
<comment type="caution">
    <text evidence="3">The sequence shown here is derived from an EMBL/GenBank/DDBJ whole genome shotgun (WGS) entry which is preliminary data.</text>
</comment>
<gene>
    <name evidence="3" type="ORF">ZIOFF_071063</name>
</gene>
<keyword evidence="4" id="KW-1185">Reference proteome</keyword>
<feature type="transmembrane region" description="Helical" evidence="1">
    <location>
        <begin position="61"/>
        <end position="81"/>
    </location>
</feature>
<reference evidence="3 4" key="1">
    <citation type="submission" date="2020-08" db="EMBL/GenBank/DDBJ databases">
        <title>Plant Genome Project.</title>
        <authorList>
            <person name="Zhang R.-G."/>
        </authorList>
    </citation>
    <scope>NUCLEOTIDE SEQUENCE [LARGE SCALE GENOMIC DNA]</scope>
    <source>
        <tissue evidence="3">Rhizome</tissue>
    </source>
</reference>